<feature type="non-terminal residue" evidence="1">
    <location>
        <position position="1"/>
    </location>
</feature>
<sequence length="75" mass="8852">FLYQSDVDENTSSISAKRKRFTEPGEKLSQEKALSCIPPPTDLKILFDQMKLYLNLNKFIRLLSLQDVKLEWKQY</sequence>
<comment type="caution">
    <text evidence="1">The sequence shown here is derived from an EMBL/GenBank/DDBJ whole genome shotgun (WGS) entry which is preliminary data.</text>
</comment>
<organism evidence="1 2">
    <name type="scientific">Dentiscutata erythropus</name>
    <dbReference type="NCBI Taxonomy" id="1348616"/>
    <lineage>
        <taxon>Eukaryota</taxon>
        <taxon>Fungi</taxon>
        <taxon>Fungi incertae sedis</taxon>
        <taxon>Mucoromycota</taxon>
        <taxon>Glomeromycotina</taxon>
        <taxon>Glomeromycetes</taxon>
        <taxon>Diversisporales</taxon>
        <taxon>Gigasporaceae</taxon>
        <taxon>Dentiscutata</taxon>
    </lineage>
</organism>
<name>A0A9N9P2B5_9GLOM</name>
<evidence type="ECO:0000313" key="2">
    <source>
        <dbReference type="Proteomes" id="UP000789405"/>
    </source>
</evidence>
<dbReference type="Proteomes" id="UP000789405">
    <property type="component" value="Unassembled WGS sequence"/>
</dbReference>
<protein>
    <submittedName>
        <fullName evidence="1">17376_t:CDS:1</fullName>
    </submittedName>
</protein>
<accession>A0A9N9P2B5</accession>
<gene>
    <name evidence="1" type="ORF">DERYTH_LOCUS19321</name>
</gene>
<evidence type="ECO:0000313" key="1">
    <source>
        <dbReference type="EMBL" id="CAG8777834.1"/>
    </source>
</evidence>
<proteinExistence type="predicted"/>
<keyword evidence="2" id="KW-1185">Reference proteome</keyword>
<reference evidence="1" key="1">
    <citation type="submission" date="2021-06" db="EMBL/GenBank/DDBJ databases">
        <authorList>
            <person name="Kallberg Y."/>
            <person name="Tangrot J."/>
            <person name="Rosling A."/>
        </authorList>
    </citation>
    <scope>NUCLEOTIDE SEQUENCE</scope>
    <source>
        <strain evidence="1">MA453B</strain>
    </source>
</reference>
<dbReference type="EMBL" id="CAJVPY010020971">
    <property type="protein sequence ID" value="CAG8777834.1"/>
    <property type="molecule type" value="Genomic_DNA"/>
</dbReference>
<dbReference type="AlphaFoldDB" id="A0A9N9P2B5"/>